<dbReference type="Proteomes" id="UP000663836">
    <property type="component" value="Unassembled WGS sequence"/>
</dbReference>
<dbReference type="AlphaFoldDB" id="A0A819XUX1"/>
<evidence type="ECO:0008006" key="14">
    <source>
        <dbReference type="Google" id="ProtNLM"/>
    </source>
</evidence>
<gene>
    <name evidence="11" type="ORF">JBS370_LOCUS33496</name>
    <name evidence="8" type="ORF">JXQ802_LOCUS8241</name>
    <name evidence="9" type="ORF">JXQ802_LOCUS8288</name>
    <name evidence="10" type="ORF">PYM288_LOCUS9431</name>
    <name evidence="7" type="ORF">ZHD862_LOCUS2599</name>
</gene>
<evidence type="ECO:0000313" key="7">
    <source>
        <dbReference type="EMBL" id="CAF0804688.1"/>
    </source>
</evidence>
<reference evidence="11" key="1">
    <citation type="submission" date="2021-02" db="EMBL/GenBank/DDBJ databases">
        <authorList>
            <person name="Nowell W R."/>
        </authorList>
    </citation>
    <scope>NUCLEOTIDE SEQUENCE</scope>
</reference>
<sequence>MDDDSPLLDNHDIIEPLNERNDPKSIESLREWFIWSYLNVIFGLVILGVIAIGCSLRTNKFKGRQNYEKARKWSYITLIVNCIATLSGLTIFAYLIYLMSHSILIEQKQMIGKNNIVGLIHPK</sequence>
<organism evidence="11 12">
    <name type="scientific">Rotaria sordida</name>
    <dbReference type="NCBI Taxonomy" id="392033"/>
    <lineage>
        <taxon>Eukaryota</taxon>
        <taxon>Metazoa</taxon>
        <taxon>Spiralia</taxon>
        <taxon>Gnathifera</taxon>
        <taxon>Rotifera</taxon>
        <taxon>Eurotatoria</taxon>
        <taxon>Bdelloidea</taxon>
        <taxon>Philodinida</taxon>
        <taxon>Philodinidae</taxon>
        <taxon>Rotaria</taxon>
    </lineage>
</organism>
<evidence type="ECO:0000256" key="4">
    <source>
        <dbReference type="ARBA" id="ARBA00022989"/>
    </source>
</evidence>
<comment type="similarity">
    <text evidence="2">Belongs to the CD225/Dispanin family.</text>
</comment>
<feature type="transmembrane region" description="Helical" evidence="6">
    <location>
        <begin position="75"/>
        <end position="97"/>
    </location>
</feature>
<dbReference type="GO" id="GO:0016020">
    <property type="term" value="C:membrane"/>
    <property type="evidence" value="ECO:0007669"/>
    <property type="project" value="UniProtKB-SubCell"/>
</dbReference>
<evidence type="ECO:0000313" key="12">
    <source>
        <dbReference type="Proteomes" id="UP000663836"/>
    </source>
</evidence>
<keyword evidence="3 6" id="KW-0812">Transmembrane</keyword>
<evidence type="ECO:0000256" key="2">
    <source>
        <dbReference type="ARBA" id="ARBA00006843"/>
    </source>
</evidence>
<dbReference type="EMBL" id="CAJNOT010000052">
    <property type="protein sequence ID" value="CAF0804688.1"/>
    <property type="molecule type" value="Genomic_DNA"/>
</dbReference>
<dbReference type="EMBL" id="CAJOBD010009744">
    <property type="protein sequence ID" value="CAF4141046.1"/>
    <property type="molecule type" value="Genomic_DNA"/>
</dbReference>
<proteinExistence type="inferred from homology"/>
<evidence type="ECO:0000256" key="6">
    <source>
        <dbReference type="SAM" id="Phobius"/>
    </source>
</evidence>
<keyword evidence="4 6" id="KW-1133">Transmembrane helix</keyword>
<comment type="subcellular location">
    <subcellularLocation>
        <location evidence="1">Membrane</location>
    </subcellularLocation>
</comment>
<evidence type="ECO:0000313" key="13">
    <source>
        <dbReference type="Proteomes" id="UP000663870"/>
    </source>
</evidence>
<accession>A0A819XUX1</accession>
<dbReference type="Pfam" id="PF04505">
    <property type="entry name" value="CD225"/>
    <property type="match status" value="1"/>
</dbReference>
<keyword evidence="5 6" id="KW-0472">Membrane</keyword>
<evidence type="ECO:0000256" key="1">
    <source>
        <dbReference type="ARBA" id="ARBA00004370"/>
    </source>
</evidence>
<evidence type="ECO:0000313" key="9">
    <source>
        <dbReference type="EMBL" id="CAF0883737.1"/>
    </source>
</evidence>
<comment type="caution">
    <text evidence="11">The sequence shown here is derived from an EMBL/GenBank/DDBJ whole genome shotgun (WGS) entry which is preliminary data.</text>
</comment>
<dbReference type="EMBL" id="CAJNOL010000145">
    <property type="protein sequence ID" value="CAF0883737.1"/>
    <property type="molecule type" value="Genomic_DNA"/>
</dbReference>
<evidence type="ECO:0000313" key="10">
    <source>
        <dbReference type="EMBL" id="CAF0899122.1"/>
    </source>
</evidence>
<evidence type="ECO:0000313" key="11">
    <source>
        <dbReference type="EMBL" id="CAF4141046.1"/>
    </source>
</evidence>
<dbReference type="Proteomes" id="UP000663854">
    <property type="component" value="Unassembled WGS sequence"/>
</dbReference>
<evidence type="ECO:0000256" key="5">
    <source>
        <dbReference type="ARBA" id="ARBA00023136"/>
    </source>
</evidence>
<feature type="transmembrane region" description="Helical" evidence="6">
    <location>
        <begin position="32"/>
        <end position="54"/>
    </location>
</feature>
<protein>
    <recommendedName>
        <fullName evidence="14">Interferon-induced transmembrane protein</fullName>
    </recommendedName>
</protein>
<evidence type="ECO:0000313" key="8">
    <source>
        <dbReference type="EMBL" id="CAF0882810.1"/>
    </source>
</evidence>
<keyword evidence="13" id="KW-1185">Reference proteome</keyword>
<name>A0A819XUX1_9BILA</name>
<dbReference type="EMBL" id="CAJNOL010000144">
    <property type="protein sequence ID" value="CAF0882810.1"/>
    <property type="molecule type" value="Genomic_DNA"/>
</dbReference>
<dbReference type="InterPro" id="IPR007593">
    <property type="entry name" value="CD225/Dispanin_fam"/>
</dbReference>
<evidence type="ECO:0000256" key="3">
    <source>
        <dbReference type="ARBA" id="ARBA00022692"/>
    </source>
</evidence>
<dbReference type="EMBL" id="CAJNOH010000137">
    <property type="protein sequence ID" value="CAF0899122.1"/>
    <property type="molecule type" value="Genomic_DNA"/>
</dbReference>
<dbReference type="Proteomes" id="UP000663864">
    <property type="component" value="Unassembled WGS sequence"/>
</dbReference>
<dbReference type="Proteomes" id="UP000663870">
    <property type="component" value="Unassembled WGS sequence"/>
</dbReference>